<evidence type="ECO:0000313" key="2">
    <source>
        <dbReference type="EMBL" id="MDB2000701.1"/>
    </source>
</evidence>
<feature type="chain" id="PRO_5044477632" evidence="1">
    <location>
        <begin position="31"/>
        <end position="265"/>
    </location>
</feature>
<dbReference type="Proteomes" id="UP001300871">
    <property type="component" value="Unassembled WGS sequence"/>
</dbReference>
<comment type="caution">
    <text evidence="2">The sequence shown here is derived from an EMBL/GenBank/DDBJ whole genome shotgun (WGS) entry which is preliminary data.</text>
</comment>
<keyword evidence="1" id="KW-0732">Signal</keyword>
<reference evidence="2" key="1">
    <citation type="submission" date="2023-01" db="EMBL/GenBank/DDBJ databases">
        <title>Human gut microbiome strain richness.</title>
        <authorList>
            <person name="Chen-Liaw A."/>
        </authorList>
    </citation>
    <scope>NUCLEOTIDE SEQUENCE</scope>
    <source>
        <strain evidence="2">B1_m1001713B170214d0_201011</strain>
    </source>
</reference>
<sequence length="265" mass="29344">MRLFFTKRFMAAAVCAAALTSIIPAVPVYAGARTQQSSNSRNEKMRKAAEQVQKAFEKKDLNKLADLCSYPVVVSFKSGELAELKSKEEFMALGSQTIFTQKMTDAIASTNVAKLTDGEQAGTMMGGDYGLTLYKVKGKWKINNFYLDAGSTVNSNSVNISDMKEMAEQIQKTFSYKSLETLSKMCNYPIIITNSNGKMTEIKSAEQLIALGEDKVFTEKLSKEIDNTDITRLEEVGSAGVMMGGDSGLNMYKFNGYWKINQIYQ</sequence>
<evidence type="ECO:0000313" key="3">
    <source>
        <dbReference type="Proteomes" id="UP001300871"/>
    </source>
</evidence>
<evidence type="ECO:0000256" key="1">
    <source>
        <dbReference type="SAM" id="SignalP"/>
    </source>
</evidence>
<organism evidence="2 3">
    <name type="scientific">Clostridium symbiosum</name>
    <name type="common">Bacteroides symbiosus</name>
    <dbReference type="NCBI Taxonomy" id="1512"/>
    <lineage>
        <taxon>Bacteria</taxon>
        <taxon>Bacillati</taxon>
        <taxon>Bacillota</taxon>
        <taxon>Clostridia</taxon>
        <taxon>Lachnospirales</taxon>
        <taxon>Lachnospiraceae</taxon>
        <taxon>Otoolea</taxon>
    </lineage>
</organism>
<name>A0AAW6AY71_CLOSY</name>
<accession>A0AAW6AY71</accession>
<protein>
    <submittedName>
        <fullName evidence="2">Uncharacterized protein</fullName>
    </submittedName>
</protein>
<dbReference type="AlphaFoldDB" id="A0AAW6AY71"/>
<proteinExistence type="predicted"/>
<dbReference type="EMBL" id="JAQLGM010000024">
    <property type="protein sequence ID" value="MDB2000701.1"/>
    <property type="molecule type" value="Genomic_DNA"/>
</dbReference>
<dbReference type="RefSeq" id="WP_202185593.1">
    <property type="nucleotide sequence ID" value="NZ_JANKAG010000002.1"/>
</dbReference>
<gene>
    <name evidence="2" type="ORF">PM006_10865</name>
</gene>
<feature type="signal peptide" evidence="1">
    <location>
        <begin position="1"/>
        <end position="30"/>
    </location>
</feature>